<keyword evidence="7" id="KW-1185">Reference proteome</keyword>
<dbReference type="Pfam" id="PF08100">
    <property type="entry name" value="Dimerisation"/>
    <property type="match status" value="1"/>
</dbReference>
<feature type="domain" description="O-methyltransferase C-terminal" evidence="4">
    <location>
        <begin position="122"/>
        <end position="321"/>
    </location>
</feature>
<dbReference type="EMBL" id="CP024985">
    <property type="protein sequence ID" value="ATZ22628.1"/>
    <property type="molecule type" value="Genomic_DNA"/>
</dbReference>
<keyword evidence="1 6" id="KW-0489">Methyltransferase</keyword>
<proteinExistence type="predicted"/>
<dbReference type="PIRSF" id="PIRSF005739">
    <property type="entry name" value="O-mtase"/>
    <property type="match status" value="1"/>
</dbReference>
<dbReference type="KEGG" id="slx:SLAV_03600"/>
<keyword evidence="2 6" id="KW-0808">Transferase</keyword>
<dbReference type="SUPFAM" id="SSF53335">
    <property type="entry name" value="S-adenosyl-L-methionine-dependent methyltransferases"/>
    <property type="match status" value="1"/>
</dbReference>
<evidence type="ECO:0000256" key="2">
    <source>
        <dbReference type="ARBA" id="ARBA00022679"/>
    </source>
</evidence>
<evidence type="ECO:0000259" key="4">
    <source>
        <dbReference type="Pfam" id="PF00891"/>
    </source>
</evidence>
<dbReference type="PROSITE" id="PS51683">
    <property type="entry name" value="SAM_OMT_II"/>
    <property type="match status" value="1"/>
</dbReference>
<evidence type="ECO:0000313" key="7">
    <source>
        <dbReference type="Proteomes" id="UP000231791"/>
    </source>
</evidence>
<dbReference type="PANTHER" id="PTHR43712:SF2">
    <property type="entry name" value="O-METHYLTRANSFERASE CICE"/>
    <property type="match status" value="1"/>
</dbReference>
<dbReference type="Proteomes" id="UP000231791">
    <property type="component" value="Chromosome"/>
</dbReference>
<dbReference type="InterPro" id="IPR001077">
    <property type="entry name" value="COMT_C"/>
</dbReference>
<dbReference type="RefSeq" id="WP_030229032.1">
    <property type="nucleotide sequence ID" value="NZ_CP024985.1"/>
</dbReference>
<accession>A0A2K8P824</accession>
<gene>
    <name evidence="6" type="primary">tcmN1</name>
    <name evidence="6" type="ORF">SLAV_03600</name>
</gene>
<evidence type="ECO:0000256" key="3">
    <source>
        <dbReference type="ARBA" id="ARBA00022691"/>
    </source>
</evidence>
<feature type="domain" description="O-methyltransferase dimerisation" evidence="5">
    <location>
        <begin position="18"/>
        <end position="87"/>
    </location>
</feature>
<evidence type="ECO:0000256" key="1">
    <source>
        <dbReference type="ARBA" id="ARBA00022603"/>
    </source>
</evidence>
<dbReference type="Pfam" id="PF00891">
    <property type="entry name" value="Methyltransf_2"/>
    <property type="match status" value="1"/>
</dbReference>
<dbReference type="Gene3D" id="3.40.50.150">
    <property type="entry name" value="Vaccinia Virus protein VP39"/>
    <property type="match status" value="1"/>
</dbReference>
<dbReference type="EC" id="2.1.1.-" evidence="6"/>
<reference evidence="6 7" key="1">
    <citation type="submission" date="2017-11" db="EMBL/GenBank/DDBJ databases">
        <title>Complete genome sequence of Streptomyces lavendulae subsp. lavendulae CCM 3239 (formerly 'Streptomyces aureofaciens CCM 3239'), the producer of the angucycline-type antibiotic auricin.</title>
        <authorList>
            <person name="Busche T."/>
            <person name="Novakova R."/>
            <person name="Al'Dilaimi A."/>
            <person name="Homerova D."/>
            <person name="Feckova L."/>
            <person name="Rezuchova B."/>
            <person name="Mingyar E."/>
            <person name="Csolleiova D."/>
            <person name="Bekeova C."/>
            <person name="Winkler A."/>
            <person name="Sevcikova B."/>
            <person name="Kalinowski J."/>
            <person name="Kormanec J."/>
            <person name="Ruckert C."/>
        </authorList>
    </citation>
    <scope>NUCLEOTIDE SEQUENCE [LARGE SCALE GENOMIC DNA]</scope>
    <source>
        <strain evidence="6 7">CCM 3239</strain>
    </source>
</reference>
<dbReference type="InterPro" id="IPR036390">
    <property type="entry name" value="WH_DNA-bd_sf"/>
</dbReference>
<dbReference type="InterPro" id="IPR012967">
    <property type="entry name" value="COMT_dimerisation"/>
</dbReference>
<dbReference type="InterPro" id="IPR016461">
    <property type="entry name" value="COMT-like"/>
</dbReference>
<evidence type="ECO:0000313" key="6">
    <source>
        <dbReference type="EMBL" id="ATZ22628.1"/>
    </source>
</evidence>
<dbReference type="PANTHER" id="PTHR43712">
    <property type="entry name" value="PUTATIVE (AFU_ORTHOLOGUE AFUA_4G14580)-RELATED"/>
    <property type="match status" value="1"/>
</dbReference>
<protein>
    <submittedName>
        <fullName evidence="6">Multifunctional cyclase-dehydratase-3-O-methyl transferase TcmN</fullName>
        <ecNumber evidence="6">2.1.1.-</ecNumber>
    </submittedName>
</protein>
<dbReference type="AlphaFoldDB" id="A0A2K8P824"/>
<name>A0A2K8P824_STRLA</name>
<dbReference type="GO" id="GO:0008171">
    <property type="term" value="F:O-methyltransferase activity"/>
    <property type="evidence" value="ECO:0007669"/>
    <property type="project" value="InterPro"/>
</dbReference>
<evidence type="ECO:0000259" key="5">
    <source>
        <dbReference type="Pfam" id="PF08100"/>
    </source>
</evidence>
<dbReference type="InterPro" id="IPR036388">
    <property type="entry name" value="WH-like_DNA-bd_sf"/>
</dbReference>
<keyword evidence="3" id="KW-0949">S-adenosyl-L-methionine</keyword>
<dbReference type="Gene3D" id="1.10.10.10">
    <property type="entry name" value="Winged helix-like DNA-binding domain superfamily/Winged helix DNA-binding domain"/>
    <property type="match status" value="1"/>
</dbReference>
<dbReference type="GO" id="GO:0032259">
    <property type="term" value="P:methylation"/>
    <property type="evidence" value="ECO:0007669"/>
    <property type="project" value="UniProtKB-KW"/>
</dbReference>
<dbReference type="SUPFAM" id="SSF46785">
    <property type="entry name" value="Winged helix' DNA-binding domain"/>
    <property type="match status" value="1"/>
</dbReference>
<organism evidence="6 7">
    <name type="scientific">Streptomyces lavendulae subsp. lavendulae</name>
    <dbReference type="NCBI Taxonomy" id="58340"/>
    <lineage>
        <taxon>Bacteria</taxon>
        <taxon>Bacillati</taxon>
        <taxon>Actinomycetota</taxon>
        <taxon>Actinomycetes</taxon>
        <taxon>Kitasatosporales</taxon>
        <taxon>Streptomycetaceae</taxon>
        <taxon>Streptomyces</taxon>
    </lineage>
</organism>
<dbReference type="GO" id="GO:0046983">
    <property type="term" value="F:protein dimerization activity"/>
    <property type="evidence" value="ECO:0007669"/>
    <property type="project" value="InterPro"/>
</dbReference>
<sequence length="340" mass="36303">MARPGDLFDPYAPSVLHDVMFGHVHAAALRAVAVHRIPDHLADGPRTAEELAARTGTDAAALRRLLRLLAVRGLFREDERGAFRLEESGRPLRTDVPDSQHAGVLMITDPMFGRSAAELPGTLRTGASSFELAHGLPFFEHLLKSPADRAVFDAGMASLSGPADEPVAGSYAFPEGSRVIDVGGGRGGLLRAVLDRGPSLEGVLFDRPATVAEHLLDHPGIAGRWRVEGGDFFTAVPSGGDFYVLKHVLHDWADEDVLRILGSVRRAAAPGARLLVVDAVLPGSGVPHPAVELDIVMLMVVRGRERTAAEFESLLGRSGFRLHRILPTPALPSVIEAVAV</sequence>
<dbReference type="InterPro" id="IPR029063">
    <property type="entry name" value="SAM-dependent_MTases_sf"/>
</dbReference>
<dbReference type="GeneID" id="49381863"/>